<dbReference type="Pfam" id="PF01230">
    <property type="entry name" value="HIT"/>
    <property type="match status" value="1"/>
</dbReference>
<gene>
    <name evidence="2" type="ORF">SDC9_34975</name>
</gene>
<evidence type="ECO:0000313" key="2">
    <source>
        <dbReference type="EMBL" id="MPL88945.1"/>
    </source>
</evidence>
<accession>A0A644VCT8</accession>
<dbReference type="PANTHER" id="PTHR42997">
    <property type="entry name" value="HIT FAMILY HYDROLASE"/>
    <property type="match status" value="1"/>
</dbReference>
<dbReference type="Gene3D" id="3.30.428.10">
    <property type="entry name" value="HIT-like"/>
    <property type="match status" value="1"/>
</dbReference>
<dbReference type="InterPro" id="IPR036265">
    <property type="entry name" value="HIT-like_sf"/>
</dbReference>
<protein>
    <recommendedName>
        <fullName evidence="1">HIT domain-containing protein</fullName>
    </recommendedName>
</protein>
<dbReference type="AlphaFoldDB" id="A0A644VCT8"/>
<organism evidence="2">
    <name type="scientific">bioreactor metagenome</name>
    <dbReference type="NCBI Taxonomy" id="1076179"/>
    <lineage>
        <taxon>unclassified sequences</taxon>
        <taxon>metagenomes</taxon>
        <taxon>ecological metagenomes</taxon>
    </lineage>
</organism>
<name>A0A644VCT8_9ZZZZ</name>
<sequence>MRDHAYIHDGVKIDSTTCPFCHPETKDIIFKNAFWYARWDAFPATRGHLLIIPFRHCAGYFDTTEEEQASLPEMLFACKKILDEKFSSAGYNIVINVGKAADQRVMHCHVHMIPRYTADADDLPGGIRGFVIDRHERVI</sequence>
<feature type="domain" description="HIT" evidence="1">
    <location>
        <begin position="16"/>
        <end position="122"/>
    </location>
</feature>
<dbReference type="PROSITE" id="PS51084">
    <property type="entry name" value="HIT_2"/>
    <property type="match status" value="1"/>
</dbReference>
<dbReference type="InterPro" id="IPR052908">
    <property type="entry name" value="AP-4-A_phosphorylase"/>
</dbReference>
<dbReference type="GO" id="GO:0003824">
    <property type="term" value="F:catalytic activity"/>
    <property type="evidence" value="ECO:0007669"/>
    <property type="project" value="InterPro"/>
</dbReference>
<comment type="caution">
    <text evidence="2">The sequence shown here is derived from an EMBL/GenBank/DDBJ whole genome shotgun (WGS) entry which is preliminary data.</text>
</comment>
<reference evidence="2" key="1">
    <citation type="submission" date="2019-08" db="EMBL/GenBank/DDBJ databases">
        <authorList>
            <person name="Kucharzyk K."/>
            <person name="Murdoch R.W."/>
            <person name="Higgins S."/>
            <person name="Loffler F."/>
        </authorList>
    </citation>
    <scope>NUCLEOTIDE SEQUENCE</scope>
</reference>
<proteinExistence type="predicted"/>
<dbReference type="InterPro" id="IPR011146">
    <property type="entry name" value="HIT-like"/>
</dbReference>
<dbReference type="EMBL" id="VSSQ01000269">
    <property type="protein sequence ID" value="MPL88945.1"/>
    <property type="molecule type" value="Genomic_DNA"/>
</dbReference>
<dbReference type="SUPFAM" id="SSF54197">
    <property type="entry name" value="HIT-like"/>
    <property type="match status" value="1"/>
</dbReference>
<evidence type="ECO:0000259" key="1">
    <source>
        <dbReference type="PROSITE" id="PS51084"/>
    </source>
</evidence>
<dbReference type="PANTHER" id="PTHR42997:SF1">
    <property type="entry name" value="AP-4-A PHOSPHORYLASE"/>
    <property type="match status" value="1"/>
</dbReference>